<protein>
    <submittedName>
        <fullName evidence="3">SPOR domain-containing protein</fullName>
    </submittedName>
</protein>
<dbReference type="PROSITE" id="PS51724">
    <property type="entry name" value="SPOR"/>
    <property type="match status" value="1"/>
</dbReference>
<gene>
    <name evidence="3" type="ORF">QTN47_10260</name>
</gene>
<evidence type="ECO:0000313" key="4">
    <source>
        <dbReference type="Proteomes" id="UP001560573"/>
    </source>
</evidence>
<sequence length="136" mass="15830">MKSAVFICFLLFVCFTVSAADSIVIKKDPRLDILSARQVSINKFTSKMTSAGLYKGYRLQVLNTRSREDAFKMKADLLRQYPDQKTYMFFQSPYFKVRFGNFTERSDAERYKKELSLIYPQGIYVIEDAIELSSIE</sequence>
<organism evidence="3 4">
    <name type="scientific">Danxiaibacter flavus</name>
    <dbReference type="NCBI Taxonomy" id="3049108"/>
    <lineage>
        <taxon>Bacteria</taxon>
        <taxon>Pseudomonadati</taxon>
        <taxon>Bacteroidota</taxon>
        <taxon>Chitinophagia</taxon>
        <taxon>Chitinophagales</taxon>
        <taxon>Chitinophagaceae</taxon>
        <taxon>Danxiaibacter</taxon>
    </lineage>
</organism>
<feature type="chain" id="PRO_5045178919" evidence="1">
    <location>
        <begin position="20"/>
        <end position="136"/>
    </location>
</feature>
<dbReference type="EMBL" id="JAULBC010000002">
    <property type="protein sequence ID" value="MEX6687879.1"/>
    <property type="molecule type" value="Genomic_DNA"/>
</dbReference>
<dbReference type="SUPFAM" id="SSF110997">
    <property type="entry name" value="Sporulation related repeat"/>
    <property type="match status" value="1"/>
</dbReference>
<comment type="caution">
    <text evidence="3">The sequence shown here is derived from an EMBL/GenBank/DDBJ whole genome shotgun (WGS) entry which is preliminary data.</text>
</comment>
<accession>A0ABV3ZDC3</accession>
<dbReference type="InterPro" id="IPR007730">
    <property type="entry name" value="SPOR-like_dom"/>
</dbReference>
<dbReference type="Gene3D" id="3.30.70.1070">
    <property type="entry name" value="Sporulation related repeat"/>
    <property type="match status" value="1"/>
</dbReference>
<evidence type="ECO:0000256" key="1">
    <source>
        <dbReference type="SAM" id="SignalP"/>
    </source>
</evidence>
<dbReference type="InterPro" id="IPR036680">
    <property type="entry name" value="SPOR-like_sf"/>
</dbReference>
<feature type="signal peptide" evidence="1">
    <location>
        <begin position="1"/>
        <end position="19"/>
    </location>
</feature>
<feature type="domain" description="SPOR" evidence="2">
    <location>
        <begin position="51"/>
        <end position="127"/>
    </location>
</feature>
<reference evidence="3 4" key="1">
    <citation type="submission" date="2023-07" db="EMBL/GenBank/DDBJ databases">
        <authorList>
            <person name="Lian W.-H."/>
        </authorList>
    </citation>
    <scope>NUCLEOTIDE SEQUENCE [LARGE SCALE GENOMIC DNA]</scope>
    <source>
        <strain evidence="3 4">SYSU DXS3180</strain>
    </source>
</reference>
<proteinExistence type="predicted"/>
<dbReference type="RefSeq" id="WP_369329283.1">
    <property type="nucleotide sequence ID" value="NZ_JAULBC010000002.1"/>
</dbReference>
<dbReference type="Proteomes" id="UP001560573">
    <property type="component" value="Unassembled WGS sequence"/>
</dbReference>
<keyword evidence="4" id="KW-1185">Reference proteome</keyword>
<keyword evidence="1" id="KW-0732">Signal</keyword>
<evidence type="ECO:0000313" key="3">
    <source>
        <dbReference type="EMBL" id="MEX6687879.1"/>
    </source>
</evidence>
<name>A0ABV3ZDC3_9BACT</name>
<dbReference type="Pfam" id="PF05036">
    <property type="entry name" value="SPOR"/>
    <property type="match status" value="1"/>
</dbReference>
<evidence type="ECO:0000259" key="2">
    <source>
        <dbReference type="PROSITE" id="PS51724"/>
    </source>
</evidence>